<evidence type="ECO:0008006" key="4">
    <source>
        <dbReference type="Google" id="ProtNLM"/>
    </source>
</evidence>
<evidence type="ECO:0000313" key="2">
    <source>
        <dbReference type="EMBL" id="NIJ53633.1"/>
    </source>
</evidence>
<dbReference type="PROSITE" id="PS51257">
    <property type="entry name" value="PROKAR_LIPOPROTEIN"/>
    <property type="match status" value="1"/>
</dbReference>
<dbReference type="RefSeq" id="WP_167271032.1">
    <property type="nucleotide sequence ID" value="NZ_JAASQJ010000003.1"/>
</dbReference>
<keyword evidence="1" id="KW-0732">Signal</keyword>
<feature type="signal peptide" evidence="1">
    <location>
        <begin position="1"/>
        <end position="21"/>
    </location>
</feature>
<reference evidence="2 3" key="1">
    <citation type="submission" date="2020-03" db="EMBL/GenBank/DDBJ databases">
        <title>Genomic Encyclopedia of Type Strains, Phase IV (KMG-IV): sequencing the most valuable type-strain genomes for metagenomic binning, comparative biology and taxonomic classification.</title>
        <authorList>
            <person name="Goeker M."/>
        </authorList>
    </citation>
    <scope>NUCLEOTIDE SEQUENCE [LARGE SCALE GENOMIC DNA]</scope>
    <source>
        <strain evidence="2 3">DSM 102865</strain>
    </source>
</reference>
<dbReference type="Proteomes" id="UP001179181">
    <property type="component" value="Unassembled WGS sequence"/>
</dbReference>
<gene>
    <name evidence="2" type="ORF">FHS68_002815</name>
</gene>
<accession>A0ABX0UKV9</accession>
<protein>
    <recommendedName>
        <fullName evidence="4">DUF5004 domain-containing protein</fullName>
    </recommendedName>
</protein>
<keyword evidence="3" id="KW-1185">Reference proteome</keyword>
<dbReference type="EMBL" id="JAASQJ010000003">
    <property type="protein sequence ID" value="NIJ53633.1"/>
    <property type="molecule type" value="Genomic_DNA"/>
</dbReference>
<evidence type="ECO:0000313" key="3">
    <source>
        <dbReference type="Proteomes" id="UP001179181"/>
    </source>
</evidence>
<organism evidence="2 3">
    <name type="scientific">Dyadobacter arcticus</name>
    <dbReference type="NCBI Taxonomy" id="1078754"/>
    <lineage>
        <taxon>Bacteria</taxon>
        <taxon>Pseudomonadati</taxon>
        <taxon>Bacteroidota</taxon>
        <taxon>Cytophagia</taxon>
        <taxon>Cytophagales</taxon>
        <taxon>Spirosomataceae</taxon>
        <taxon>Dyadobacter</taxon>
    </lineage>
</organism>
<feature type="chain" id="PRO_5045774984" description="DUF5004 domain-containing protein" evidence="1">
    <location>
        <begin position="22"/>
        <end position="157"/>
    </location>
</feature>
<evidence type="ECO:0000256" key="1">
    <source>
        <dbReference type="SAM" id="SignalP"/>
    </source>
</evidence>
<sequence>MFKKTINFCLLLLLATGFLQACSQSAKNPKEASEHLTASPKWMIDEITVNDVVTFKDGQMTQQFGGIVFERYMETVMINKDGTFSGNFKGEAKPFVMKWTATNQEIKVGLPDAAPQTSSWIILPKDVTNKSFIMKVKSSAYDYPRMTSIALKFKAGG</sequence>
<comment type="caution">
    <text evidence="2">The sequence shown here is derived from an EMBL/GenBank/DDBJ whole genome shotgun (WGS) entry which is preliminary data.</text>
</comment>
<proteinExistence type="predicted"/>
<name>A0ABX0UKV9_9BACT</name>